<dbReference type="Gene3D" id="3.40.50.300">
    <property type="entry name" value="P-loop containing nucleotide triphosphate hydrolases"/>
    <property type="match status" value="1"/>
</dbReference>
<keyword evidence="6" id="KW-1185">Reference proteome</keyword>
<dbReference type="GO" id="GO:0006355">
    <property type="term" value="P:regulation of DNA-templated transcription"/>
    <property type="evidence" value="ECO:0007669"/>
    <property type="project" value="InterPro"/>
</dbReference>
<gene>
    <name evidence="5" type="ORF">I5677_09920</name>
</gene>
<dbReference type="InterPro" id="IPR036388">
    <property type="entry name" value="WH-like_DNA-bd_sf"/>
</dbReference>
<evidence type="ECO:0000256" key="1">
    <source>
        <dbReference type="ARBA" id="ARBA00023015"/>
    </source>
</evidence>
<dbReference type="SUPFAM" id="SSF52540">
    <property type="entry name" value="P-loop containing nucleoside triphosphate hydrolases"/>
    <property type="match status" value="1"/>
</dbReference>
<dbReference type="EMBL" id="JAEAGR010000009">
    <property type="protein sequence ID" value="MBH1941208.1"/>
    <property type="molecule type" value="Genomic_DNA"/>
</dbReference>
<keyword evidence="3" id="KW-0804">Transcription</keyword>
<dbReference type="InterPro" id="IPR027417">
    <property type="entry name" value="P-loop_NTPase"/>
</dbReference>
<dbReference type="GO" id="GO:0016887">
    <property type="term" value="F:ATP hydrolysis activity"/>
    <property type="evidence" value="ECO:0007669"/>
    <property type="project" value="InterPro"/>
</dbReference>
<proteinExistence type="predicted"/>
<evidence type="ECO:0000259" key="4">
    <source>
        <dbReference type="PROSITE" id="PS50043"/>
    </source>
</evidence>
<reference evidence="5" key="1">
    <citation type="submission" date="2020-12" db="EMBL/GenBank/DDBJ databases">
        <title>M. sibirica DSM 26468T genome.</title>
        <authorList>
            <person name="Thieme N."/>
            <person name="Rettenmaier R."/>
            <person name="Zverlov V."/>
            <person name="Liebl W."/>
        </authorList>
    </citation>
    <scope>NUCLEOTIDE SEQUENCE</scope>
    <source>
        <strain evidence="5">DSM 26468</strain>
    </source>
</reference>
<dbReference type="Pfam" id="PF25873">
    <property type="entry name" value="WHD_MalT"/>
    <property type="match status" value="1"/>
</dbReference>
<dbReference type="CDD" id="cd06170">
    <property type="entry name" value="LuxR_C_like"/>
    <property type="match status" value="1"/>
</dbReference>
<name>A0A8J7KZY4_9FIRM</name>
<dbReference type="Proteomes" id="UP000623269">
    <property type="component" value="Unassembled WGS sequence"/>
</dbReference>
<dbReference type="PROSITE" id="PS50043">
    <property type="entry name" value="HTH_LUXR_2"/>
    <property type="match status" value="1"/>
</dbReference>
<dbReference type="InterPro" id="IPR016032">
    <property type="entry name" value="Sig_transdc_resp-reg_C-effctor"/>
</dbReference>
<dbReference type="PANTHER" id="PTHR44688">
    <property type="entry name" value="DNA-BINDING TRANSCRIPTIONAL ACTIVATOR DEVR_DOSR"/>
    <property type="match status" value="1"/>
</dbReference>
<feature type="domain" description="HTH luxR-type" evidence="4">
    <location>
        <begin position="764"/>
        <end position="829"/>
    </location>
</feature>
<dbReference type="PANTHER" id="PTHR44688:SF16">
    <property type="entry name" value="DNA-BINDING TRANSCRIPTIONAL ACTIVATOR DEVR_DOSR"/>
    <property type="match status" value="1"/>
</dbReference>
<dbReference type="PRINTS" id="PR00038">
    <property type="entry name" value="HTHLUXR"/>
</dbReference>
<evidence type="ECO:0000256" key="3">
    <source>
        <dbReference type="ARBA" id="ARBA00023163"/>
    </source>
</evidence>
<dbReference type="RefSeq" id="WP_197661428.1">
    <property type="nucleotide sequence ID" value="NZ_JAEAGR010000009.1"/>
</dbReference>
<dbReference type="GO" id="GO:0003677">
    <property type="term" value="F:DNA binding"/>
    <property type="evidence" value="ECO:0007669"/>
    <property type="project" value="UniProtKB-KW"/>
</dbReference>
<dbReference type="InterPro" id="IPR000792">
    <property type="entry name" value="Tscrpt_reg_LuxR_C"/>
</dbReference>
<dbReference type="SMART" id="SM00421">
    <property type="entry name" value="HTH_LUXR"/>
    <property type="match status" value="1"/>
</dbReference>
<dbReference type="InterPro" id="IPR049945">
    <property type="entry name" value="AAA_22"/>
</dbReference>
<evidence type="ECO:0000313" key="6">
    <source>
        <dbReference type="Proteomes" id="UP000623269"/>
    </source>
</evidence>
<evidence type="ECO:0000256" key="2">
    <source>
        <dbReference type="ARBA" id="ARBA00023125"/>
    </source>
</evidence>
<dbReference type="Gene3D" id="1.10.10.10">
    <property type="entry name" value="Winged helix-like DNA-binding domain superfamily/Winged helix DNA-binding domain"/>
    <property type="match status" value="1"/>
</dbReference>
<protein>
    <recommendedName>
        <fullName evidence="4">HTH luxR-type domain-containing protein</fullName>
    </recommendedName>
</protein>
<organism evidence="5 6">
    <name type="scientific">Mobilitalea sibirica</name>
    <dbReference type="NCBI Taxonomy" id="1462919"/>
    <lineage>
        <taxon>Bacteria</taxon>
        <taxon>Bacillati</taxon>
        <taxon>Bacillota</taxon>
        <taxon>Clostridia</taxon>
        <taxon>Lachnospirales</taxon>
        <taxon>Lachnospiraceae</taxon>
        <taxon>Mobilitalea</taxon>
    </lineage>
</organism>
<evidence type="ECO:0000313" key="5">
    <source>
        <dbReference type="EMBL" id="MBH1941208.1"/>
    </source>
</evidence>
<dbReference type="SUPFAM" id="SSF46894">
    <property type="entry name" value="C-terminal effector domain of the bipartite response regulators"/>
    <property type="match status" value="1"/>
</dbReference>
<dbReference type="Pfam" id="PF13401">
    <property type="entry name" value="AAA_22"/>
    <property type="match status" value="1"/>
</dbReference>
<comment type="caution">
    <text evidence="5">The sequence shown here is derived from an EMBL/GenBank/DDBJ whole genome shotgun (WGS) entry which is preliminary data.</text>
</comment>
<accession>A0A8J7KZY4</accession>
<dbReference type="Pfam" id="PF00196">
    <property type="entry name" value="GerE"/>
    <property type="match status" value="1"/>
</dbReference>
<dbReference type="AlphaFoldDB" id="A0A8J7KZY4"/>
<dbReference type="InterPro" id="IPR059106">
    <property type="entry name" value="WHD_MalT"/>
</dbReference>
<keyword evidence="2" id="KW-0238">DNA-binding</keyword>
<keyword evidence="1" id="KW-0805">Transcription regulation</keyword>
<sequence>MKVRNILIRERVNKALEAINEYPLTILSASMGYGKTTAVRTYLESNRKQCVWISLQGSDGDETVFWHKVCRAIDQFYPITMERMERTGFPTDVRQRTLFIERIRELLKSKELIVVLDDYHLIQGNVHVNRLIELLTLEEIPDLHIVIISRSRPPFNRSELLSKGLCIELETNLLAFNLTELQEYCRVVGFKVKPEELLQVYHYTKGWISAGYLLLVGLEQGHPLTEITDITCLVKDNLFAALEEDAKGILLELSVLDQFSLVQASRILDRPKVPEILTTLVEQNALIEYDRHTGIYRFHNVLLNFLRNTVSLYGIDLKLVCYRAGQWFLEQDNIAEAFVYYNRADKIEELFEYINRVQKLDIGYISMVTFAQIYKELPCELIIRYPLPMLQFACTFLLSGDNDLAGKGMELMEVLESHYAGEGTLPDYLNNRILGEIQILKILTVINDAEKMIEHANKANELLDGSASWVIYKDNEFLMGIPHVLYTYYRKAGELKRIVDLIQAGFPPKVFGGCGTGVKELALAEFFLETGDSAEALLSADKAIIKAGIEKQTDIIMAAKYVQIRATLLEGDAHQAIRLLEQMEVWFDQQFPELTANRKAVFSTMLELICAYIYGCLKRPQDIPDWLKECDLSGGVFMYRGMAFPCILAGKAALLEERYIELEAMCESFLDCYGYLNNQLGLLHNAVYLCVARYKLYGMEEGLKVLIPALEEAWRDKIIMPFIENSDYILPMLEKLEMDDRLDTRLLKRLIIKGKKYSKGIDNVQNGRLTITVREKEVLSLLALGMTQKEIANRLFLSIAAVKKHLGNIYRKLEVDNKISAVHKSKERGLL</sequence>